<keyword evidence="1" id="KW-0805">Transcription regulation</keyword>
<sequence length="311" mass="35737">MNQLITRASSINRALDQIGDKWCLLIIQEVLWGINTFNDMMAAMGVSRGVLSNRLKWLQDVDCLRKGTSPVSQRPVYHLTRKSVELYDCALMATRWERNWFSHPRLDRVELVHESCGRVFHPQLQCVACDGEVRLEDVSYAPGPGATRDVREKKVRRRSSISINDIPSDRALYRNLINLVGDRWTANIIALSFHGLTRFDEFHGELPVATNILSDRLRLLVGEGVFQQVAYQQRPLRHAYELTDKGRDLFPWFLALLQWGDKWCDPEGRGRPMIVLHRRCGQALHAQTRCSACGEHLKAHQVHYQLDGESL</sequence>
<dbReference type="Gene3D" id="1.10.10.10">
    <property type="entry name" value="Winged helix-like DNA-binding domain superfamily/Winged helix DNA-binding domain"/>
    <property type="match status" value="2"/>
</dbReference>
<keyword evidence="2" id="KW-0238">DNA-binding</keyword>
<dbReference type="AlphaFoldDB" id="A0A5B0WNU1"/>
<comment type="caution">
    <text evidence="5">The sequence shown here is derived from an EMBL/GenBank/DDBJ whole genome shotgun (WGS) entry which is preliminary data.</text>
</comment>
<dbReference type="PANTHER" id="PTHR33204:SF18">
    <property type="entry name" value="TRANSCRIPTIONAL REGULATORY PROTEIN"/>
    <property type="match status" value="1"/>
</dbReference>
<accession>A0A5B0WNU1</accession>
<dbReference type="SUPFAM" id="SSF46785">
    <property type="entry name" value="Winged helix' DNA-binding domain"/>
    <property type="match status" value="2"/>
</dbReference>
<evidence type="ECO:0000256" key="3">
    <source>
        <dbReference type="ARBA" id="ARBA00023163"/>
    </source>
</evidence>
<keyword evidence="6" id="KW-1185">Reference proteome</keyword>
<dbReference type="EMBL" id="VTUX01000010">
    <property type="protein sequence ID" value="KAA1188446.1"/>
    <property type="molecule type" value="Genomic_DNA"/>
</dbReference>
<proteinExistence type="predicted"/>
<dbReference type="PANTHER" id="PTHR33204">
    <property type="entry name" value="TRANSCRIPTIONAL REGULATOR, MARR FAMILY"/>
    <property type="match status" value="1"/>
</dbReference>
<dbReference type="Pfam" id="PF01638">
    <property type="entry name" value="HxlR"/>
    <property type="match status" value="2"/>
</dbReference>
<reference evidence="5 6" key="1">
    <citation type="submission" date="2019-09" db="EMBL/GenBank/DDBJ databases">
        <authorList>
            <person name="Chen X.-Y."/>
        </authorList>
    </citation>
    <scope>NUCLEOTIDE SEQUENCE [LARGE SCALE GENOMIC DNA]</scope>
    <source>
        <strain evidence="5 6">NY5</strain>
    </source>
</reference>
<organism evidence="5 6">
    <name type="scientific">Pseudohalioglobus sediminis</name>
    <dbReference type="NCBI Taxonomy" id="2606449"/>
    <lineage>
        <taxon>Bacteria</taxon>
        <taxon>Pseudomonadati</taxon>
        <taxon>Pseudomonadota</taxon>
        <taxon>Gammaproteobacteria</taxon>
        <taxon>Cellvibrionales</taxon>
        <taxon>Halieaceae</taxon>
        <taxon>Pseudohalioglobus</taxon>
    </lineage>
</organism>
<dbReference type="RefSeq" id="WP_149612911.1">
    <property type="nucleotide sequence ID" value="NZ_VTUX01000010.1"/>
</dbReference>
<dbReference type="Proteomes" id="UP000323708">
    <property type="component" value="Unassembled WGS sequence"/>
</dbReference>
<evidence type="ECO:0000313" key="5">
    <source>
        <dbReference type="EMBL" id="KAA1188446.1"/>
    </source>
</evidence>
<keyword evidence="3" id="KW-0804">Transcription</keyword>
<feature type="domain" description="HTH hxlR-type" evidence="4">
    <location>
        <begin position="9"/>
        <end position="105"/>
    </location>
</feature>
<name>A0A5B0WNU1_9GAMM</name>
<evidence type="ECO:0000259" key="4">
    <source>
        <dbReference type="PROSITE" id="PS51118"/>
    </source>
</evidence>
<feature type="domain" description="HTH hxlR-type" evidence="4">
    <location>
        <begin position="166"/>
        <end position="268"/>
    </location>
</feature>
<evidence type="ECO:0000313" key="6">
    <source>
        <dbReference type="Proteomes" id="UP000323708"/>
    </source>
</evidence>
<evidence type="ECO:0000256" key="1">
    <source>
        <dbReference type="ARBA" id="ARBA00023015"/>
    </source>
</evidence>
<dbReference type="InterPro" id="IPR036390">
    <property type="entry name" value="WH_DNA-bd_sf"/>
</dbReference>
<gene>
    <name evidence="5" type="ORF">F0M18_18290</name>
</gene>
<dbReference type="InterPro" id="IPR036388">
    <property type="entry name" value="WH-like_DNA-bd_sf"/>
</dbReference>
<evidence type="ECO:0000256" key="2">
    <source>
        <dbReference type="ARBA" id="ARBA00023125"/>
    </source>
</evidence>
<dbReference type="PROSITE" id="PS51118">
    <property type="entry name" value="HTH_HXLR"/>
    <property type="match status" value="2"/>
</dbReference>
<dbReference type="InterPro" id="IPR002577">
    <property type="entry name" value="HTH_HxlR"/>
</dbReference>
<dbReference type="GO" id="GO:0003677">
    <property type="term" value="F:DNA binding"/>
    <property type="evidence" value="ECO:0007669"/>
    <property type="project" value="UniProtKB-KW"/>
</dbReference>
<protein>
    <submittedName>
        <fullName evidence="5">Helix-turn-helix transcriptional regulator</fullName>
    </submittedName>
</protein>